<proteinExistence type="predicted"/>
<dbReference type="InterPro" id="IPR036778">
    <property type="entry name" value="OHCU_decarboxylase_sf"/>
</dbReference>
<name>A0A8H7WD82_9HELO</name>
<dbReference type="Pfam" id="PF09349">
    <property type="entry name" value="OHCU_decarbox"/>
    <property type="match status" value="1"/>
</dbReference>
<dbReference type="SUPFAM" id="SSF158694">
    <property type="entry name" value="UraD-Like"/>
    <property type="match status" value="1"/>
</dbReference>
<reference evidence="4" key="1">
    <citation type="submission" date="2021-02" db="EMBL/GenBank/DDBJ databases">
        <title>Genome sequence Cadophora malorum strain M34.</title>
        <authorList>
            <person name="Stefanovic E."/>
            <person name="Vu D."/>
            <person name="Scully C."/>
            <person name="Dijksterhuis J."/>
            <person name="Roader J."/>
            <person name="Houbraken J."/>
        </authorList>
    </citation>
    <scope>NUCLEOTIDE SEQUENCE</scope>
    <source>
        <strain evidence="4">M34</strain>
    </source>
</reference>
<dbReference type="Proteomes" id="UP000664132">
    <property type="component" value="Unassembled WGS sequence"/>
</dbReference>
<dbReference type="InterPro" id="IPR018020">
    <property type="entry name" value="OHCU_decarboxylase"/>
</dbReference>
<sequence>MSSFKLPDISSLSTLPTLERATVLDALFEPCEALHTLSLDLLHTQKFDSYHDLVASVGVQLTDLAESPSTSDTEWLDKILGAHPRLGAKKVDSAQSQAEQAQLNTGGEEEARKLKELNEDYEKAFPGLIYVVFVNGRSRPVIMENMRSRIDRGDIKLERAEAIKAMCDIAADRAFRLQQSTNKATNLANIINMSFVLRTARFAAARPVVATRPFSSTTFMALKESDRHNPDQAESNERHKQDQLQKQKEGKGHWKPELASDSEEAVAADRSSNESIEEMQKKTKEHVEKKHKSGTSQDPGL</sequence>
<feature type="region of interest" description="Disordered" evidence="2">
    <location>
        <begin position="223"/>
        <end position="301"/>
    </location>
</feature>
<keyword evidence="5" id="KW-1185">Reference proteome</keyword>
<dbReference type="PANTHER" id="PTHR37987">
    <property type="entry name" value="CHROMOSOME 9, WHOLE GENOME SHOTGUN SEQUENCE"/>
    <property type="match status" value="1"/>
</dbReference>
<feature type="compositionally biased region" description="Basic and acidic residues" evidence="2">
    <location>
        <begin position="223"/>
        <end position="258"/>
    </location>
</feature>
<keyword evidence="1" id="KW-0659">Purine metabolism</keyword>
<dbReference type="EMBL" id="JAFJYH010000046">
    <property type="protein sequence ID" value="KAG4422613.1"/>
    <property type="molecule type" value="Genomic_DNA"/>
</dbReference>
<dbReference type="Gene3D" id="1.10.3330.10">
    <property type="entry name" value="Oxo-4-hydroxy-4-carboxy-5-ureidoimidazoline decarboxylase"/>
    <property type="match status" value="1"/>
</dbReference>
<accession>A0A8H7WD82</accession>
<evidence type="ECO:0000256" key="2">
    <source>
        <dbReference type="SAM" id="MobiDB-lite"/>
    </source>
</evidence>
<evidence type="ECO:0000313" key="4">
    <source>
        <dbReference type="EMBL" id="KAG4422613.1"/>
    </source>
</evidence>
<dbReference type="GO" id="GO:0006144">
    <property type="term" value="P:purine nucleobase metabolic process"/>
    <property type="evidence" value="ECO:0007669"/>
    <property type="project" value="UniProtKB-KW"/>
</dbReference>
<dbReference type="PANTHER" id="PTHR37987:SF1">
    <property type="entry name" value="OXO-4-HYDROXY-4-CARBOXY-5-UREIDOIMIDAZOLINE DECARBOXYLASE DOMAIN-CONTAINING PROTEIN"/>
    <property type="match status" value="1"/>
</dbReference>
<protein>
    <recommendedName>
        <fullName evidence="3">Oxo-4-hydroxy-4-carboxy-5-ureidoimidazoline decarboxylase domain-containing protein</fullName>
    </recommendedName>
</protein>
<comment type="caution">
    <text evidence="4">The sequence shown here is derived from an EMBL/GenBank/DDBJ whole genome shotgun (WGS) entry which is preliminary data.</text>
</comment>
<evidence type="ECO:0000259" key="3">
    <source>
        <dbReference type="Pfam" id="PF09349"/>
    </source>
</evidence>
<evidence type="ECO:0000256" key="1">
    <source>
        <dbReference type="ARBA" id="ARBA00022631"/>
    </source>
</evidence>
<feature type="compositionally biased region" description="Basic and acidic residues" evidence="2">
    <location>
        <begin position="278"/>
        <end position="288"/>
    </location>
</feature>
<gene>
    <name evidence="4" type="ORF">IFR04_004234</name>
</gene>
<evidence type="ECO:0000313" key="5">
    <source>
        <dbReference type="Proteomes" id="UP000664132"/>
    </source>
</evidence>
<dbReference type="AlphaFoldDB" id="A0A8H7WD82"/>
<dbReference type="OrthoDB" id="5398391at2759"/>
<organism evidence="4 5">
    <name type="scientific">Cadophora malorum</name>
    <dbReference type="NCBI Taxonomy" id="108018"/>
    <lineage>
        <taxon>Eukaryota</taxon>
        <taxon>Fungi</taxon>
        <taxon>Dikarya</taxon>
        <taxon>Ascomycota</taxon>
        <taxon>Pezizomycotina</taxon>
        <taxon>Leotiomycetes</taxon>
        <taxon>Helotiales</taxon>
        <taxon>Ploettnerulaceae</taxon>
        <taxon>Cadophora</taxon>
    </lineage>
</organism>
<feature type="domain" description="Oxo-4-hydroxy-4-carboxy-5-ureidoimidazoline decarboxylase" evidence="3">
    <location>
        <begin position="14"/>
        <end position="174"/>
    </location>
</feature>